<dbReference type="PRINTS" id="PR01754">
    <property type="entry name" value="SACTRNSFRASE"/>
</dbReference>
<name>A0A7X2H9W2_9BACL</name>
<organism evidence="2 3">
    <name type="scientific">Paenibacillus monticola</name>
    <dbReference type="NCBI Taxonomy" id="2666075"/>
    <lineage>
        <taxon>Bacteria</taxon>
        <taxon>Bacillati</taxon>
        <taxon>Bacillota</taxon>
        <taxon>Bacilli</taxon>
        <taxon>Bacillales</taxon>
        <taxon>Paenibacillaceae</taxon>
        <taxon>Paenibacillus</taxon>
    </lineage>
</organism>
<dbReference type="Pfam" id="PF00583">
    <property type="entry name" value="Acetyltransf_1"/>
    <property type="match status" value="1"/>
</dbReference>
<dbReference type="Gene3D" id="3.40.630.30">
    <property type="match status" value="1"/>
</dbReference>
<comment type="caution">
    <text evidence="2">The sequence shown here is derived from an EMBL/GenBank/DDBJ whole genome shotgun (WGS) entry which is preliminary data.</text>
</comment>
<keyword evidence="2" id="KW-0808">Transferase</keyword>
<feature type="domain" description="N-acetyltransferase" evidence="1">
    <location>
        <begin position="22"/>
        <end position="174"/>
    </location>
</feature>
<dbReference type="PROSITE" id="PS51186">
    <property type="entry name" value="GNAT"/>
    <property type="match status" value="1"/>
</dbReference>
<reference evidence="2 3" key="1">
    <citation type="submission" date="2019-11" db="EMBL/GenBank/DDBJ databases">
        <title>Paenibacillus monticola sp. nov., a novel PGPR strain isolated from mountain sample in China.</title>
        <authorList>
            <person name="Zhao Q."/>
            <person name="Li H.-P."/>
            <person name="Zhang J.-L."/>
        </authorList>
    </citation>
    <scope>NUCLEOTIDE SEQUENCE [LARGE SCALE GENOMIC DNA]</scope>
    <source>
        <strain evidence="2 3">LC-T2</strain>
    </source>
</reference>
<protein>
    <submittedName>
        <fullName evidence="2">GNAT family N-acetyltransferase</fullName>
    </submittedName>
</protein>
<dbReference type="Proteomes" id="UP000463051">
    <property type="component" value="Unassembled WGS sequence"/>
</dbReference>
<evidence type="ECO:0000259" key="1">
    <source>
        <dbReference type="PROSITE" id="PS51186"/>
    </source>
</evidence>
<keyword evidence="3" id="KW-1185">Reference proteome</keyword>
<dbReference type="SUPFAM" id="SSF55729">
    <property type="entry name" value="Acyl-CoA N-acyltransferases (Nat)"/>
    <property type="match status" value="1"/>
</dbReference>
<dbReference type="InterPro" id="IPR008125">
    <property type="entry name" value="Streptothricin_AcTrfase"/>
</dbReference>
<dbReference type="GO" id="GO:0016747">
    <property type="term" value="F:acyltransferase activity, transferring groups other than amino-acyl groups"/>
    <property type="evidence" value="ECO:0007669"/>
    <property type="project" value="InterPro"/>
</dbReference>
<sequence length="174" mass="20399">MIIKMTHSNIHDYNKSNESFTVTGRIIPKYEDGIWSYTEELFSEQYNKQYDKEDLEISYIDDENKAIYLYYFDDNCIGQIKLRTHWNGYAFIEDISVAQKMRGKAIGATLLNKAAEWAKQNKLIGLVLETQDVNLLACRFYAKNNFIIGAVDTMIYSNFPTANEKAIYWYQKFC</sequence>
<dbReference type="AlphaFoldDB" id="A0A7X2H9W2"/>
<dbReference type="EMBL" id="WJXB01000012">
    <property type="protein sequence ID" value="MRN56101.1"/>
    <property type="molecule type" value="Genomic_DNA"/>
</dbReference>
<dbReference type="InterPro" id="IPR016181">
    <property type="entry name" value="Acyl_CoA_acyltransferase"/>
</dbReference>
<accession>A0A7X2H9W2</accession>
<evidence type="ECO:0000313" key="2">
    <source>
        <dbReference type="EMBL" id="MRN56101.1"/>
    </source>
</evidence>
<proteinExistence type="predicted"/>
<dbReference type="RefSeq" id="WP_154121601.1">
    <property type="nucleotide sequence ID" value="NZ_WJXB01000012.1"/>
</dbReference>
<evidence type="ECO:0000313" key="3">
    <source>
        <dbReference type="Proteomes" id="UP000463051"/>
    </source>
</evidence>
<gene>
    <name evidence="2" type="ORF">GJB61_24300</name>
</gene>
<dbReference type="CDD" id="cd04301">
    <property type="entry name" value="NAT_SF"/>
    <property type="match status" value="1"/>
</dbReference>
<dbReference type="InterPro" id="IPR000182">
    <property type="entry name" value="GNAT_dom"/>
</dbReference>